<evidence type="ECO:0000259" key="10">
    <source>
        <dbReference type="PROSITE" id="PS51462"/>
    </source>
</evidence>
<comment type="cofactor">
    <cofactor evidence="1">
        <name>Mg(2+)</name>
        <dbReference type="ChEBI" id="CHEBI:18420"/>
    </cofactor>
</comment>
<name>A0ABQ2A2D0_9BACL</name>
<dbReference type="InterPro" id="IPR015797">
    <property type="entry name" value="NUDIX_hydrolase-like_dom_sf"/>
</dbReference>
<dbReference type="PANTHER" id="PTHR42904:SF6">
    <property type="entry name" value="NAD-CAPPED RNA HYDROLASE NUDT12"/>
    <property type="match status" value="1"/>
</dbReference>
<dbReference type="Pfam" id="PF00293">
    <property type="entry name" value="NUDIX"/>
    <property type="match status" value="1"/>
</dbReference>
<evidence type="ECO:0000256" key="6">
    <source>
        <dbReference type="ARBA" id="ARBA00022801"/>
    </source>
</evidence>
<evidence type="ECO:0000256" key="2">
    <source>
        <dbReference type="ARBA" id="ARBA00001947"/>
    </source>
</evidence>
<dbReference type="Gene3D" id="3.90.79.10">
    <property type="entry name" value="Nucleoside Triphosphate Pyrophosphohydrolase"/>
    <property type="match status" value="1"/>
</dbReference>
<feature type="domain" description="Nudix hydrolase" evidence="10">
    <location>
        <begin position="166"/>
        <end position="289"/>
    </location>
</feature>
<evidence type="ECO:0000256" key="1">
    <source>
        <dbReference type="ARBA" id="ARBA00001946"/>
    </source>
</evidence>
<keyword evidence="5" id="KW-0479">Metal-binding</keyword>
<accession>A0ABQ2A2D0</accession>
<evidence type="ECO:0000313" key="11">
    <source>
        <dbReference type="EMBL" id="GGH83205.1"/>
    </source>
</evidence>
<dbReference type="InterPro" id="IPR020084">
    <property type="entry name" value="NUDIX_hydrolase_CS"/>
</dbReference>
<comment type="caution">
    <text evidence="11">The sequence shown here is derived from an EMBL/GenBank/DDBJ whole genome shotgun (WGS) entry which is preliminary data.</text>
</comment>
<dbReference type="CDD" id="cd03429">
    <property type="entry name" value="NUDIX_NADH_pyrophosphatase_Nudt13"/>
    <property type="match status" value="1"/>
</dbReference>
<dbReference type="Pfam" id="PF09296">
    <property type="entry name" value="NUDIX-like"/>
    <property type="match status" value="1"/>
</dbReference>
<dbReference type="PROSITE" id="PS51462">
    <property type="entry name" value="NUDIX"/>
    <property type="match status" value="1"/>
</dbReference>
<dbReference type="InterPro" id="IPR049734">
    <property type="entry name" value="NudC-like_C"/>
</dbReference>
<dbReference type="PANTHER" id="PTHR42904">
    <property type="entry name" value="NUDIX HYDROLASE, NUDC SUBFAMILY"/>
    <property type="match status" value="1"/>
</dbReference>
<dbReference type="InterPro" id="IPR000086">
    <property type="entry name" value="NUDIX_hydrolase_dom"/>
</dbReference>
<dbReference type="EMBL" id="BMDD01000004">
    <property type="protein sequence ID" value="GGH83205.1"/>
    <property type="molecule type" value="Genomic_DNA"/>
</dbReference>
<dbReference type="EC" id="3.6.1.22" evidence="4"/>
<dbReference type="NCBIfam" id="NF001299">
    <property type="entry name" value="PRK00241.1"/>
    <property type="match status" value="1"/>
</dbReference>
<sequence length="296" mass="32845">MYFHSNPKGSASMQKSKPGIYDRYMPALNAEPTDAPAYWFVFLADTGRLLLHEQEGLKALPAAADADELGFKTLRSLYLGTLDGAPCYAAEAQEGTEPPVGSDFLPLRALYDRMDEDLFHLAGRALQILNWDVTHRFCGRCGSSLTLAERDRAKVCPNCGLNHYPRLSPAVITAILKDGKILLAHAPHFPDNMYGLIAGFAEPGETLEDCVRRETMEEVGIELGEIRYFGSQQWPFPNSLMIGFVAEYASGEITVDGEEIEHADWFAPNELPNIPPKVSIARKIIDWYTEEYGGKA</sequence>
<evidence type="ECO:0000256" key="9">
    <source>
        <dbReference type="ARBA" id="ARBA00023679"/>
    </source>
</evidence>
<dbReference type="Pfam" id="PF09297">
    <property type="entry name" value="Zn_ribbon_NUD"/>
    <property type="match status" value="1"/>
</dbReference>
<protein>
    <recommendedName>
        <fullName evidence="4">NAD(+) diphosphatase</fullName>
        <ecNumber evidence="4">3.6.1.22</ecNumber>
    </recommendedName>
</protein>
<comment type="similarity">
    <text evidence="3">Belongs to the Nudix hydrolase family. NudC subfamily.</text>
</comment>
<keyword evidence="12" id="KW-1185">Reference proteome</keyword>
<evidence type="ECO:0000256" key="5">
    <source>
        <dbReference type="ARBA" id="ARBA00022723"/>
    </source>
</evidence>
<evidence type="ECO:0000313" key="12">
    <source>
        <dbReference type="Proteomes" id="UP000605427"/>
    </source>
</evidence>
<dbReference type="SUPFAM" id="SSF55811">
    <property type="entry name" value="Nudix"/>
    <property type="match status" value="2"/>
</dbReference>
<organism evidence="11 12">
    <name type="scientific">Saccharibacillus endophyticus</name>
    <dbReference type="NCBI Taxonomy" id="2060666"/>
    <lineage>
        <taxon>Bacteria</taxon>
        <taxon>Bacillati</taxon>
        <taxon>Bacillota</taxon>
        <taxon>Bacilli</taxon>
        <taxon>Bacillales</taxon>
        <taxon>Paenibacillaceae</taxon>
        <taxon>Saccharibacillus</taxon>
    </lineage>
</organism>
<evidence type="ECO:0000256" key="4">
    <source>
        <dbReference type="ARBA" id="ARBA00012381"/>
    </source>
</evidence>
<comment type="catalytic activity">
    <reaction evidence="9">
        <text>a 5'-end NAD(+)-phospho-ribonucleoside in mRNA + H2O = a 5'-end phospho-adenosine-phospho-ribonucleoside in mRNA + beta-nicotinamide D-ribonucleotide + 2 H(+)</text>
        <dbReference type="Rhea" id="RHEA:60876"/>
        <dbReference type="Rhea" id="RHEA-COMP:15698"/>
        <dbReference type="Rhea" id="RHEA-COMP:15719"/>
        <dbReference type="ChEBI" id="CHEBI:14649"/>
        <dbReference type="ChEBI" id="CHEBI:15377"/>
        <dbReference type="ChEBI" id="CHEBI:15378"/>
        <dbReference type="ChEBI" id="CHEBI:144029"/>
        <dbReference type="ChEBI" id="CHEBI:144051"/>
    </reaction>
    <physiologicalReaction direction="left-to-right" evidence="9">
        <dbReference type="Rhea" id="RHEA:60877"/>
    </physiologicalReaction>
</comment>
<dbReference type="InterPro" id="IPR015375">
    <property type="entry name" value="NADH_PPase-like_N"/>
</dbReference>
<dbReference type="Gene3D" id="3.90.79.20">
    <property type="match status" value="1"/>
</dbReference>
<keyword evidence="7" id="KW-0460">Magnesium</keyword>
<evidence type="ECO:0000256" key="7">
    <source>
        <dbReference type="ARBA" id="ARBA00022842"/>
    </source>
</evidence>
<gene>
    <name evidence="11" type="ORF">GCM10007362_35690</name>
</gene>
<dbReference type="InterPro" id="IPR015376">
    <property type="entry name" value="Znr_NADH_PPase"/>
</dbReference>
<evidence type="ECO:0000256" key="8">
    <source>
        <dbReference type="ARBA" id="ARBA00023027"/>
    </source>
</evidence>
<keyword evidence="6" id="KW-0378">Hydrolase</keyword>
<proteinExistence type="inferred from homology"/>
<comment type="cofactor">
    <cofactor evidence="2">
        <name>Zn(2+)</name>
        <dbReference type="ChEBI" id="CHEBI:29105"/>
    </cofactor>
</comment>
<reference evidence="12" key="1">
    <citation type="journal article" date="2019" name="Int. J. Syst. Evol. Microbiol.">
        <title>The Global Catalogue of Microorganisms (GCM) 10K type strain sequencing project: providing services to taxonomists for standard genome sequencing and annotation.</title>
        <authorList>
            <consortium name="The Broad Institute Genomics Platform"/>
            <consortium name="The Broad Institute Genome Sequencing Center for Infectious Disease"/>
            <person name="Wu L."/>
            <person name="Ma J."/>
        </authorList>
    </citation>
    <scope>NUCLEOTIDE SEQUENCE [LARGE SCALE GENOMIC DNA]</scope>
    <source>
        <strain evidence="12">CCM 8702</strain>
    </source>
</reference>
<dbReference type="InterPro" id="IPR050241">
    <property type="entry name" value="NAD-cap_RNA_hydrolase_NudC"/>
</dbReference>
<dbReference type="Proteomes" id="UP000605427">
    <property type="component" value="Unassembled WGS sequence"/>
</dbReference>
<keyword evidence="8" id="KW-0520">NAD</keyword>
<evidence type="ECO:0000256" key="3">
    <source>
        <dbReference type="ARBA" id="ARBA00009595"/>
    </source>
</evidence>
<dbReference type="PROSITE" id="PS00893">
    <property type="entry name" value="NUDIX_BOX"/>
    <property type="match status" value="1"/>
</dbReference>